<dbReference type="PANTHER" id="PTHR30250:SF21">
    <property type="entry name" value="LIPID II FLIPPASE MURJ"/>
    <property type="match status" value="1"/>
</dbReference>
<dbReference type="InterPro" id="IPR024923">
    <property type="entry name" value="PG_synth_SpoVB"/>
</dbReference>
<protein>
    <submittedName>
        <fullName evidence="7">Cell division protein</fullName>
    </submittedName>
</protein>
<dbReference type="InterPro" id="IPR050833">
    <property type="entry name" value="Poly_Biosynth_Transport"/>
</dbReference>
<dbReference type="PIRSF" id="PIRSF038958">
    <property type="entry name" value="PG_synth_SpoVB"/>
    <property type="match status" value="1"/>
</dbReference>
<feature type="transmembrane region" description="Helical" evidence="6">
    <location>
        <begin position="130"/>
        <end position="148"/>
    </location>
</feature>
<dbReference type="EMBL" id="NPCC01000006">
    <property type="protein sequence ID" value="PAE89905.1"/>
    <property type="molecule type" value="Genomic_DNA"/>
</dbReference>
<feature type="transmembrane region" description="Helical" evidence="6">
    <location>
        <begin position="336"/>
        <end position="355"/>
    </location>
</feature>
<keyword evidence="5 6" id="KW-0472">Membrane</keyword>
<reference evidence="7 8" key="1">
    <citation type="submission" date="2017-07" db="EMBL/GenBank/DDBJ databases">
        <title>Isolation and whole genome analysis of endospore-forming bacteria from heroin.</title>
        <authorList>
            <person name="Kalinowski J."/>
            <person name="Ahrens B."/>
            <person name="Al-Dilaimi A."/>
            <person name="Winkler A."/>
            <person name="Wibberg D."/>
            <person name="Schleenbecker U."/>
            <person name="Ruckert C."/>
            <person name="Wolfel R."/>
            <person name="Grass G."/>
        </authorList>
    </citation>
    <scope>NUCLEOTIDE SEQUENCE [LARGE SCALE GENOMIC DNA]</scope>
    <source>
        <strain evidence="7 8">7539</strain>
    </source>
</reference>
<dbReference type="Pfam" id="PF01943">
    <property type="entry name" value="Polysacc_synt"/>
    <property type="match status" value="1"/>
</dbReference>
<feature type="transmembrane region" description="Helical" evidence="6">
    <location>
        <begin position="89"/>
        <end position="110"/>
    </location>
</feature>
<evidence type="ECO:0000256" key="3">
    <source>
        <dbReference type="ARBA" id="ARBA00022692"/>
    </source>
</evidence>
<evidence type="ECO:0000256" key="1">
    <source>
        <dbReference type="ARBA" id="ARBA00004651"/>
    </source>
</evidence>
<evidence type="ECO:0000313" key="8">
    <source>
        <dbReference type="Proteomes" id="UP000216207"/>
    </source>
</evidence>
<keyword evidence="4 6" id="KW-1133">Transmembrane helix</keyword>
<dbReference type="RefSeq" id="WP_095326306.1">
    <property type="nucleotide sequence ID" value="NZ_NPCC01000006.1"/>
</dbReference>
<name>A0A268P3L7_SHOCL</name>
<gene>
    <name evidence="7" type="ORF">CHH72_06550</name>
</gene>
<keyword evidence="7" id="KW-0131">Cell cycle</keyword>
<keyword evidence="7" id="KW-0132">Cell division</keyword>
<feature type="transmembrane region" description="Helical" evidence="6">
    <location>
        <begin position="169"/>
        <end position="188"/>
    </location>
</feature>
<organism evidence="7 8">
    <name type="scientific">Shouchella clausii</name>
    <name type="common">Alkalihalobacillus clausii</name>
    <dbReference type="NCBI Taxonomy" id="79880"/>
    <lineage>
        <taxon>Bacteria</taxon>
        <taxon>Bacillati</taxon>
        <taxon>Bacillota</taxon>
        <taxon>Bacilli</taxon>
        <taxon>Bacillales</taxon>
        <taxon>Bacillaceae</taxon>
        <taxon>Shouchella</taxon>
    </lineage>
</organism>
<dbReference type="CDD" id="cd13124">
    <property type="entry name" value="MATE_SpoVB_like"/>
    <property type="match status" value="1"/>
</dbReference>
<evidence type="ECO:0000256" key="4">
    <source>
        <dbReference type="ARBA" id="ARBA00022989"/>
    </source>
</evidence>
<comment type="caution">
    <text evidence="7">The sequence shown here is derived from an EMBL/GenBank/DDBJ whole genome shotgun (WGS) entry which is preliminary data.</text>
</comment>
<keyword evidence="3 6" id="KW-0812">Transmembrane</keyword>
<feature type="transmembrane region" description="Helical" evidence="6">
    <location>
        <begin position="47"/>
        <end position="69"/>
    </location>
</feature>
<feature type="transmembrane region" description="Helical" evidence="6">
    <location>
        <begin position="12"/>
        <end position="35"/>
    </location>
</feature>
<feature type="transmembrane region" description="Helical" evidence="6">
    <location>
        <begin position="286"/>
        <end position="315"/>
    </location>
</feature>
<sequence>MAASKLMQGTKVLTVATLTSKLIGFVYVIPFTALVGLQGNALYQNGYTPYSILLTLSTLGVPVAMSKYVSKYHALGDYETAHRLFKSGIWFMAVTGLLAFLVMFLGAPALASLSYQPSETDQYTFDNVVYVIRMVSFALLIIPIMAIVRGYLQGFQQMVPTSVSQVVEQIVRVVFILAASFAVMSIGSGDLPRAVGFATFGAFVGGIGGMATLLYFYFKQRPTILARVQSHPAKERQTLPTMYKELISYALPLSFVGLAIPFFQAVDLYSIEGALSGTAYASEAKAFVGALTGVAHKIVLIPMALATALSITLVPTITKAYVNQDNKLLQSYITQTYQVILFIGIPAAIGMSVLAKPTYFALFGSANLELGAETLGFYAPATVFFSIYAVTGSILQGMDRQRNAVLSLVVGLLLKLGLTYVFLKWFGPYGAIWTTYIGFGIGIALNVYFIGRFAKFDYTFIYRRTVLIVIFAAIMGVAVWVFANGLAALFPELSRVTTFIVLLVSIGVGLIVYFYLAIRSHLAGKVLGERFKL</sequence>
<feature type="transmembrane region" description="Helical" evidence="6">
    <location>
        <begin position="246"/>
        <end position="266"/>
    </location>
</feature>
<dbReference type="GO" id="GO:0051301">
    <property type="term" value="P:cell division"/>
    <property type="evidence" value="ECO:0007669"/>
    <property type="project" value="UniProtKB-KW"/>
</dbReference>
<feature type="transmembrane region" description="Helical" evidence="6">
    <location>
        <begin position="194"/>
        <end position="218"/>
    </location>
</feature>
<feature type="transmembrane region" description="Helical" evidence="6">
    <location>
        <begin position="375"/>
        <end position="395"/>
    </location>
</feature>
<evidence type="ECO:0000256" key="2">
    <source>
        <dbReference type="ARBA" id="ARBA00022475"/>
    </source>
</evidence>
<evidence type="ECO:0000256" key="5">
    <source>
        <dbReference type="ARBA" id="ARBA00023136"/>
    </source>
</evidence>
<feature type="transmembrane region" description="Helical" evidence="6">
    <location>
        <begin position="496"/>
        <end position="516"/>
    </location>
</feature>
<dbReference type="Proteomes" id="UP000216207">
    <property type="component" value="Unassembled WGS sequence"/>
</dbReference>
<evidence type="ECO:0000313" key="7">
    <source>
        <dbReference type="EMBL" id="PAE89905.1"/>
    </source>
</evidence>
<feature type="transmembrane region" description="Helical" evidence="6">
    <location>
        <begin position="404"/>
        <end position="423"/>
    </location>
</feature>
<proteinExistence type="predicted"/>
<accession>A0A268P3L7</accession>
<dbReference type="GO" id="GO:0005886">
    <property type="term" value="C:plasma membrane"/>
    <property type="evidence" value="ECO:0007669"/>
    <property type="project" value="UniProtKB-SubCell"/>
</dbReference>
<evidence type="ECO:0000256" key="6">
    <source>
        <dbReference type="SAM" id="Phobius"/>
    </source>
</evidence>
<dbReference type="AlphaFoldDB" id="A0A268P3L7"/>
<comment type="subcellular location">
    <subcellularLocation>
        <location evidence="1">Cell membrane</location>
        <topology evidence="1">Multi-pass membrane protein</topology>
    </subcellularLocation>
</comment>
<keyword evidence="2" id="KW-1003">Cell membrane</keyword>
<feature type="transmembrane region" description="Helical" evidence="6">
    <location>
        <begin position="429"/>
        <end position="454"/>
    </location>
</feature>
<dbReference type="PANTHER" id="PTHR30250">
    <property type="entry name" value="PST FAMILY PREDICTED COLANIC ACID TRANSPORTER"/>
    <property type="match status" value="1"/>
</dbReference>
<feature type="transmembrane region" description="Helical" evidence="6">
    <location>
        <begin position="466"/>
        <end position="490"/>
    </location>
</feature>
<dbReference type="InterPro" id="IPR002797">
    <property type="entry name" value="Polysacc_synth"/>
</dbReference>